<protein>
    <submittedName>
        <fullName evidence="1">Uncharacterized protein</fullName>
    </submittedName>
</protein>
<dbReference type="EMBL" id="FWYD01000002">
    <property type="protein sequence ID" value="SMC52236.1"/>
    <property type="molecule type" value="Genomic_DNA"/>
</dbReference>
<evidence type="ECO:0000313" key="2">
    <source>
        <dbReference type="Proteomes" id="UP000192330"/>
    </source>
</evidence>
<reference evidence="1 2" key="1">
    <citation type="submission" date="2017-04" db="EMBL/GenBank/DDBJ databases">
        <authorList>
            <person name="Afonso C.L."/>
            <person name="Miller P.J."/>
            <person name="Scott M.A."/>
            <person name="Spackman E."/>
            <person name="Goraichik I."/>
            <person name="Dimitrov K.M."/>
            <person name="Suarez D.L."/>
            <person name="Swayne D.E."/>
        </authorList>
    </citation>
    <scope>NUCLEOTIDE SEQUENCE [LARGE SCALE GENOMIC DNA]</scope>
    <source>
        <strain evidence="1 2">CGMCC 1.12644</strain>
    </source>
</reference>
<keyword evidence="2" id="KW-1185">Reference proteome</keyword>
<dbReference type="Proteomes" id="UP000192330">
    <property type="component" value="Unassembled WGS sequence"/>
</dbReference>
<dbReference type="AlphaFoldDB" id="A0A1W1ZV43"/>
<gene>
    <name evidence="1" type="ORF">SAMN06295998_102179</name>
</gene>
<proteinExistence type="predicted"/>
<name>A0A1W1ZV43_9RHOB</name>
<accession>A0A1W1ZV43</accession>
<evidence type="ECO:0000313" key="1">
    <source>
        <dbReference type="EMBL" id="SMC52236.1"/>
    </source>
</evidence>
<sequence length="43" mass="4584">MKPMQYTCPNMNGARKPAPVEGSLKGVADKIKGLLAQHETGLC</sequence>
<organism evidence="1 2">
    <name type="scientific">Primorskyibacter flagellatus</name>
    <dbReference type="NCBI Taxonomy" id="1387277"/>
    <lineage>
        <taxon>Bacteria</taxon>
        <taxon>Pseudomonadati</taxon>
        <taxon>Pseudomonadota</taxon>
        <taxon>Alphaproteobacteria</taxon>
        <taxon>Rhodobacterales</taxon>
        <taxon>Roseobacteraceae</taxon>
        <taxon>Primorskyibacter</taxon>
    </lineage>
</organism>
<dbReference type="STRING" id="1387277.SAMN06295998_102179"/>